<dbReference type="Proteomes" id="UP001595904">
    <property type="component" value="Unassembled WGS sequence"/>
</dbReference>
<proteinExistence type="predicted"/>
<evidence type="ECO:0000313" key="3">
    <source>
        <dbReference type="Proteomes" id="UP001595904"/>
    </source>
</evidence>
<dbReference type="RefSeq" id="WP_380596185.1">
    <property type="nucleotide sequence ID" value="NZ_JBHSDU010000003.1"/>
</dbReference>
<accession>A0ABV8SQ87</accession>
<sequence length="242" mass="26137">MQIRRIARALAIVSLAAAMSSGLGACAEMSQVLQSGAGVAGNSNQSALSRAVKESLELGSTRAADLLSKTGGYQNSSLYRIRLPESVQPIATRLRQFGLGGQIDQIEKLMNQGAEHAAVEAKGVFVNAVRSMTITDAMGIVRGSDTAATAYFRQHTEAELRQKYLPIIQNNLKQIGFYNQYQQLLSAYKQLPLTNKPDLDLEQHVVTQSLNALFTQVGEEEKAIRKDPIGRGSSAIAAVFGR</sequence>
<dbReference type="InterPro" id="IPR025245">
    <property type="entry name" value="DUF4197"/>
</dbReference>
<reference evidence="3" key="1">
    <citation type="journal article" date="2019" name="Int. J. Syst. Evol. Microbiol.">
        <title>The Global Catalogue of Microorganisms (GCM) 10K type strain sequencing project: providing services to taxonomists for standard genome sequencing and annotation.</title>
        <authorList>
            <consortium name="The Broad Institute Genomics Platform"/>
            <consortium name="The Broad Institute Genome Sequencing Center for Infectious Disease"/>
            <person name="Wu L."/>
            <person name="Ma J."/>
        </authorList>
    </citation>
    <scope>NUCLEOTIDE SEQUENCE [LARGE SCALE GENOMIC DNA]</scope>
    <source>
        <strain evidence="3">CGMCC 1.10759</strain>
    </source>
</reference>
<evidence type="ECO:0000313" key="2">
    <source>
        <dbReference type="EMBL" id="MFC4309122.1"/>
    </source>
</evidence>
<dbReference type="Pfam" id="PF13852">
    <property type="entry name" value="DUF4197"/>
    <property type="match status" value="1"/>
</dbReference>
<dbReference type="EMBL" id="JBHSDU010000003">
    <property type="protein sequence ID" value="MFC4309122.1"/>
    <property type="molecule type" value="Genomic_DNA"/>
</dbReference>
<protein>
    <submittedName>
        <fullName evidence="2">DUF4197 domain-containing protein</fullName>
    </submittedName>
</protein>
<organism evidence="2 3">
    <name type="scientific">Steroidobacter flavus</name>
    <dbReference type="NCBI Taxonomy" id="1842136"/>
    <lineage>
        <taxon>Bacteria</taxon>
        <taxon>Pseudomonadati</taxon>
        <taxon>Pseudomonadota</taxon>
        <taxon>Gammaproteobacteria</taxon>
        <taxon>Steroidobacterales</taxon>
        <taxon>Steroidobacteraceae</taxon>
        <taxon>Steroidobacter</taxon>
    </lineage>
</organism>
<feature type="chain" id="PRO_5046398903" evidence="1">
    <location>
        <begin position="26"/>
        <end position="242"/>
    </location>
</feature>
<feature type="signal peptide" evidence="1">
    <location>
        <begin position="1"/>
        <end position="25"/>
    </location>
</feature>
<keyword evidence="3" id="KW-1185">Reference proteome</keyword>
<keyword evidence="1" id="KW-0732">Signal</keyword>
<evidence type="ECO:0000256" key="1">
    <source>
        <dbReference type="SAM" id="SignalP"/>
    </source>
</evidence>
<gene>
    <name evidence="2" type="ORF">ACFPN2_08530</name>
</gene>
<comment type="caution">
    <text evidence="2">The sequence shown here is derived from an EMBL/GenBank/DDBJ whole genome shotgun (WGS) entry which is preliminary data.</text>
</comment>
<name>A0ABV8SQ87_9GAMM</name>
<dbReference type="PROSITE" id="PS51257">
    <property type="entry name" value="PROKAR_LIPOPROTEIN"/>
    <property type="match status" value="1"/>
</dbReference>